<dbReference type="EMBL" id="FQUR01000029">
    <property type="protein sequence ID" value="SHF36473.1"/>
    <property type="molecule type" value="Genomic_DNA"/>
</dbReference>
<evidence type="ECO:0000313" key="2">
    <source>
        <dbReference type="Proteomes" id="UP000184127"/>
    </source>
</evidence>
<evidence type="ECO:0000313" key="1">
    <source>
        <dbReference type="EMBL" id="SHF36473.1"/>
    </source>
</evidence>
<keyword evidence="2" id="KW-1185">Reference proteome</keyword>
<reference evidence="2" key="1">
    <citation type="submission" date="2016-11" db="EMBL/GenBank/DDBJ databases">
        <authorList>
            <person name="Varghese N."/>
            <person name="Submissions S."/>
        </authorList>
    </citation>
    <scope>NUCLEOTIDE SEQUENCE [LARGE SCALE GENOMIC DNA]</scope>
    <source>
        <strain evidence="2">DSM 18761</strain>
    </source>
</reference>
<gene>
    <name evidence="1" type="ORF">SAMN02745195_02461</name>
</gene>
<dbReference type="Proteomes" id="UP000184127">
    <property type="component" value="Unassembled WGS sequence"/>
</dbReference>
<accession>A0A1M5B1X7</accession>
<dbReference type="AlphaFoldDB" id="A0A1M5B1X7"/>
<organism evidence="1 2">
    <name type="scientific">Thermoanaerobacter uzonensis DSM 18761</name>
    <dbReference type="NCBI Taxonomy" id="1123369"/>
    <lineage>
        <taxon>Bacteria</taxon>
        <taxon>Bacillati</taxon>
        <taxon>Bacillota</taxon>
        <taxon>Clostridia</taxon>
        <taxon>Thermoanaerobacterales</taxon>
        <taxon>Thermoanaerobacteraceae</taxon>
        <taxon>Thermoanaerobacter</taxon>
    </lineage>
</organism>
<protein>
    <submittedName>
        <fullName evidence="1">Uncharacterized protein</fullName>
    </submittedName>
</protein>
<dbReference type="RefSeq" id="WP_234949304.1">
    <property type="nucleotide sequence ID" value="NZ_FQUR01000029.1"/>
</dbReference>
<sequence>MIFINHEDININTKISIGGKTRKNEKIQDLIGGRQINLENFTIEANGVVAILLEKGV</sequence>
<proteinExistence type="predicted"/>
<name>A0A1M5B1X7_9THEO</name>